<keyword evidence="6" id="KW-0812">Transmembrane</keyword>
<keyword evidence="6" id="KW-1133">Transmembrane helix</keyword>
<dbReference type="KEGG" id="cpoi:OE229_10800"/>
<dbReference type="GO" id="GO:0006080">
    <property type="term" value="P:substituted mannan metabolic process"/>
    <property type="evidence" value="ECO:0007669"/>
    <property type="project" value="InterPro"/>
</dbReference>
<feature type="transmembrane region" description="Helical" evidence="6">
    <location>
        <begin position="21"/>
        <end position="41"/>
    </location>
</feature>
<evidence type="ECO:0000256" key="4">
    <source>
        <dbReference type="PROSITE-ProRule" id="PRU01100"/>
    </source>
</evidence>
<proteinExistence type="inferred from homology"/>
<feature type="compositionally biased region" description="Gly residues" evidence="5">
    <location>
        <begin position="134"/>
        <end position="156"/>
    </location>
</feature>
<dbReference type="Pfam" id="PF02156">
    <property type="entry name" value="Glyco_hydro_26"/>
    <property type="match status" value="1"/>
</dbReference>
<feature type="compositionally biased region" description="Gly residues" evidence="5">
    <location>
        <begin position="163"/>
        <end position="183"/>
    </location>
</feature>
<dbReference type="GO" id="GO:0016985">
    <property type="term" value="F:mannan endo-1,4-beta-mannosidase activity"/>
    <property type="evidence" value="ECO:0007669"/>
    <property type="project" value="InterPro"/>
</dbReference>
<evidence type="ECO:0000256" key="1">
    <source>
        <dbReference type="ARBA" id="ARBA00007754"/>
    </source>
</evidence>
<feature type="region of interest" description="Disordered" evidence="5">
    <location>
        <begin position="118"/>
        <end position="200"/>
    </location>
</feature>
<dbReference type="InterPro" id="IPR017853">
    <property type="entry name" value="GH"/>
</dbReference>
<dbReference type="AlphaFoldDB" id="A0A9Q9T2E6"/>
<sequence length="526" mass="55744">MSDIIRSSSAWWAQSSKHARRTAIGTTAIVLALGLITWSVWISPTGPVSTAVHQALGVEAPKAKKVSAAELQTQLDAAQERIWSLEGKLDSRTAQAGSRGDQISELKAQIASLQSQLGAAKGSGGSSDVNAAGSGSGGSGSGGPGAASAGGSGSGSGSSDNGSGSGSGSGNGSGSGSGNGGGSKPNPGPSTDPGTTPVVTPTKAEILGQQSRWYGLYTAQSPFNWAEYDEVSRQVGTASNMTGFFQGFDQEFNASAVQRSWANGRVPLMTWETVPAQTGNDQKYVPGYTNEDISGGSFDAYLTKYAKALAANGQPMVIRLDHEMNGSWYNWSEGDAQKNPAGSYKKMWQHVHDVFQANGANKYVIWDWSPSRIDKLGNPKYQTLDYMQQYYPGADYVDWVGMSGYYRDATEQPTFATTFGATLAQLRQIAPGKGIMLNEIGATETGTSVANPQKTQWINSLFDALADPANKDIVGFAYFSETATTIIDGKRTTNDWRLNSRADSLKAFAEGIKRNDIDYDLQEVTQ</sequence>
<dbReference type="PROSITE" id="PS51764">
    <property type="entry name" value="GH26"/>
    <property type="match status" value="1"/>
</dbReference>
<protein>
    <submittedName>
        <fullName evidence="8">Glycosyl hydrolase</fullName>
    </submittedName>
</protein>
<feature type="domain" description="GH26" evidence="7">
    <location>
        <begin position="193"/>
        <end position="502"/>
    </location>
</feature>
<comment type="similarity">
    <text evidence="1 4">Belongs to the glycosyl hydrolase 26 family.</text>
</comment>
<keyword evidence="3 4" id="KW-0326">Glycosidase</keyword>
<evidence type="ECO:0000256" key="2">
    <source>
        <dbReference type="ARBA" id="ARBA00022801"/>
    </source>
</evidence>
<evidence type="ECO:0000256" key="5">
    <source>
        <dbReference type="SAM" id="MobiDB-lite"/>
    </source>
</evidence>
<dbReference type="EMBL" id="CP106879">
    <property type="protein sequence ID" value="UYC79639.1"/>
    <property type="molecule type" value="Genomic_DNA"/>
</dbReference>
<evidence type="ECO:0000313" key="8">
    <source>
        <dbReference type="EMBL" id="UYC79639.1"/>
    </source>
</evidence>
<feature type="active site" description="Nucleophile" evidence="4">
    <location>
        <position position="439"/>
    </location>
</feature>
<feature type="active site" description="Proton donor" evidence="4">
    <location>
        <position position="323"/>
    </location>
</feature>
<reference evidence="8" key="1">
    <citation type="submission" date="2022-09" db="EMBL/GenBank/DDBJ databases">
        <title>Taxonomy of Curtobacterium flaccumfaciens.</title>
        <authorList>
            <person name="Osdaghi E."/>
            <person name="Taghavi S.M."/>
            <person name="Hamidizade M."/>
            <person name="Abachi H."/>
            <person name="Fazliarab A."/>
            <person name="Baeyen S."/>
            <person name="Portier P."/>
            <person name="Van Vaerenbergh J."/>
            <person name="Jacques M.-A."/>
        </authorList>
    </citation>
    <scope>NUCLEOTIDE SEQUENCE</scope>
    <source>
        <strain evidence="8">AGQB46</strain>
    </source>
</reference>
<evidence type="ECO:0000259" key="7">
    <source>
        <dbReference type="PROSITE" id="PS51764"/>
    </source>
</evidence>
<dbReference type="PANTHER" id="PTHR40079:SF4">
    <property type="entry name" value="GH26 DOMAIN-CONTAINING PROTEIN-RELATED"/>
    <property type="match status" value="1"/>
</dbReference>
<dbReference type="InterPro" id="IPR022790">
    <property type="entry name" value="GH26_dom"/>
</dbReference>
<dbReference type="RefSeq" id="WP_209134541.1">
    <property type="nucleotide sequence ID" value="NZ_CP106879.1"/>
</dbReference>
<dbReference type="Proteomes" id="UP001062223">
    <property type="component" value="Chromosome"/>
</dbReference>
<evidence type="ECO:0000256" key="3">
    <source>
        <dbReference type="ARBA" id="ARBA00023295"/>
    </source>
</evidence>
<dbReference type="SUPFAM" id="SSF51445">
    <property type="entry name" value="(Trans)glycosidases"/>
    <property type="match status" value="1"/>
</dbReference>
<dbReference type="InterPro" id="IPR000805">
    <property type="entry name" value="Glyco_hydro_26"/>
</dbReference>
<name>A0A9Q9T2E6_9MICO</name>
<organism evidence="8 9">
    <name type="scientific">Curtobacterium poinsettiae</name>
    <dbReference type="NCBI Taxonomy" id="159612"/>
    <lineage>
        <taxon>Bacteria</taxon>
        <taxon>Bacillati</taxon>
        <taxon>Actinomycetota</taxon>
        <taxon>Actinomycetes</taxon>
        <taxon>Micrococcales</taxon>
        <taxon>Microbacteriaceae</taxon>
        <taxon>Curtobacterium</taxon>
    </lineage>
</organism>
<feature type="compositionally biased region" description="Low complexity" evidence="5">
    <location>
        <begin position="189"/>
        <end position="200"/>
    </location>
</feature>
<gene>
    <name evidence="8" type="ORF">OE229_10800</name>
</gene>
<evidence type="ECO:0000256" key="6">
    <source>
        <dbReference type="SAM" id="Phobius"/>
    </source>
</evidence>
<dbReference type="PANTHER" id="PTHR40079">
    <property type="entry name" value="MANNAN ENDO-1,4-BETA-MANNOSIDASE E-RELATED"/>
    <property type="match status" value="1"/>
</dbReference>
<keyword evidence="6" id="KW-0472">Membrane</keyword>
<keyword evidence="2 4" id="KW-0378">Hydrolase</keyword>
<dbReference type="Gene3D" id="3.20.20.80">
    <property type="entry name" value="Glycosidases"/>
    <property type="match status" value="1"/>
</dbReference>
<evidence type="ECO:0000313" key="9">
    <source>
        <dbReference type="Proteomes" id="UP001062223"/>
    </source>
</evidence>
<accession>A0A9Q9T2E6</accession>